<dbReference type="Proteomes" id="UP001163036">
    <property type="component" value="Chromosome 2"/>
</dbReference>
<dbReference type="InterPro" id="IPR007048">
    <property type="entry name" value="IraD/Gp25-like"/>
</dbReference>
<evidence type="ECO:0000313" key="6">
    <source>
        <dbReference type="EMBL" id="TXN18217.1"/>
    </source>
</evidence>
<dbReference type="EMBL" id="LIRS01000074">
    <property type="protein sequence ID" value="KOY31514.1"/>
    <property type="molecule type" value="Genomic_DNA"/>
</dbReference>
<accession>A0A0F2HVX2</accession>
<dbReference type="Proteomes" id="UP000321504">
    <property type="component" value="Unassembled WGS sequence"/>
</dbReference>
<evidence type="ECO:0000313" key="8">
    <source>
        <dbReference type="Proteomes" id="UP000037697"/>
    </source>
</evidence>
<evidence type="ECO:0000313" key="7">
    <source>
        <dbReference type="EMBL" id="UYV28497.1"/>
    </source>
</evidence>
<evidence type="ECO:0000313" key="10">
    <source>
        <dbReference type="Proteomes" id="UP000518904"/>
    </source>
</evidence>
<organism evidence="4 11">
    <name type="scientific">Vibrio parahaemolyticus</name>
    <dbReference type="NCBI Taxonomy" id="670"/>
    <lineage>
        <taxon>Bacteria</taxon>
        <taxon>Pseudomonadati</taxon>
        <taxon>Pseudomonadota</taxon>
        <taxon>Gammaproteobacteria</taxon>
        <taxon>Vibrionales</taxon>
        <taxon>Vibrionaceae</taxon>
        <taxon>Vibrio</taxon>
    </lineage>
</organism>
<dbReference type="EMBL" id="JABCLD010001111">
    <property type="protein sequence ID" value="NMU26250.1"/>
    <property type="molecule type" value="Genomic_DNA"/>
</dbReference>
<dbReference type="AlphaFoldDB" id="A0A0F2HVX2"/>
<name>A0A0F2HVX2_VIBPH</name>
<reference evidence="3" key="5">
    <citation type="submission" date="2023-06" db="EMBL/GenBank/DDBJ databases">
        <title>Genomic Diversity of Vibrio spp. and Metagenomic Analysis of Pathogens in Florida Gulf Coastal Waters Following Hurricane Ian.</title>
        <authorList>
            <person name="Brumfield K.D."/>
        </authorList>
    </citation>
    <scope>NUCLEOTIDE SEQUENCE</scope>
    <source>
        <strain evidence="3">WBS2B-138</strain>
    </source>
</reference>
<dbReference type="Proteomes" id="UP000037697">
    <property type="component" value="Unassembled WGS sequence"/>
</dbReference>
<feature type="domain" description="IraD/Gp25-like" evidence="1">
    <location>
        <begin position="35"/>
        <end position="130"/>
    </location>
</feature>
<evidence type="ECO:0000313" key="4">
    <source>
        <dbReference type="EMBL" id="NMU26250.1"/>
    </source>
</evidence>
<reference evidence="6 9" key="2">
    <citation type="submission" date="2019-08" db="EMBL/GenBank/DDBJ databases">
        <title>Emerging of two pre-pandemic pathogenic O4:KUT lineages of Vibrio parahaemolyticus in coastal eastern China.</title>
        <authorList>
            <person name="Yu H."/>
        </authorList>
    </citation>
    <scope>NUCLEOTIDE SEQUENCE [LARGE SCALE GENOMIC DNA]</scope>
    <source>
        <strain evidence="6 9">HZ17-383</strain>
    </source>
</reference>
<dbReference type="InterPro" id="IPR017737">
    <property type="entry name" value="TssE1-like"/>
</dbReference>
<dbReference type="EMBL" id="JAUHGG010000001">
    <property type="protein sequence ID" value="MDS1819733.1"/>
    <property type="molecule type" value="Genomic_DNA"/>
</dbReference>
<dbReference type="Proteomes" id="UP001253193">
    <property type="component" value="Unassembled WGS sequence"/>
</dbReference>
<dbReference type="SUPFAM" id="SSF160719">
    <property type="entry name" value="gpW/gp25-like"/>
    <property type="match status" value="1"/>
</dbReference>
<dbReference type="Proteomes" id="UP000555836">
    <property type="component" value="Unassembled WGS sequence"/>
</dbReference>
<sequence length="154" mass="17767">MALTVSLLDKLIDSDPTTREEKDFPVSQQHMLNGLLRDLESMLNSRIGWKNIHEDFLEVRYSILNYGLPDFSSMPYSSQDGQSQLCDIVYEAIREFEPRLRNPHVQISDEKNAIDRTLRLEISATCLIDNDIHELKFNSEVEPVNLGMKLSRAK</sequence>
<evidence type="ECO:0000259" key="1">
    <source>
        <dbReference type="Pfam" id="PF04965"/>
    </source>
</evidence>
<dbReference type="EMBL" id="VRMQ01000001">
    <property type="protein sequence ID" value="TXN18217.1"/>
    <property type="molecule type" value="Genomic_DNA"/>
</dbReference>
<dbReference type="PANTHER" id="PTHR38595">
    <property type="entry name" value="CYTOPLASMIC PROTEIN-RELATED"/>
    <property type="match status" value="1"/>
</dbReference>
<dbReference type="Proteomes" id="UP000518904">
    <property type="component" value="Unassembled WGS sequence"/>
</dbReference>
<dbReference type="InterPro" id="IPR053176">
    <property type="entry name" value="T6SS_TssE1-like"/>
</dbReference>
<protein>
    <submittedName>
        <fullName evidence="2">Lysozyme</fullName>
    </submittedName>
    <submittedName>
        <fullName evidence="4">Type VI secretion system baseplate subunit TssE</fullName>
    </submittedName>
</protein>
<reference evidence="7" key="4">
    <citation type="submission" date="2022-05" db="EMBL/GenBank/DDBJ databases">
        <title>Megaplasmid of Vibrio parahaemolyticus.</title>
        <authorList>
            <person name="Strauch E."/>
            <person name="Borowiak M."/>
        </authorList>
    </citation>
    <scope>NUCLEOTIDE SEQUENCE</scope>
    <source>
        <strain evidence="7">16-VB00198</strain>
    </source>
</reference>
<dbReference type="EMBL" id="CP097356">
    <property type="protein sequence ID" value="UYV28497.1"/>
    <property type="molecule type" value="Genomic_DNA"/>
</dbReference>
<evidence type="ECO:0000313" key="11">
    <source>
        <dbReference type="Proteomes" id="UP000555836"/>
    </source>
</evidence>
<reference evidence="2 8" key="1">
    <citation type="submission" date="2015-07" db="EMBL/GenBank/DDBJ databases">
        <title>Foodborne Vibrio parahaemolyticus Isolates.</title>
        <authorList>
            <person name="Ronholm J."/>
            <person name="Petronella N."/>
            <person name="Kenwell R."/>
            <person name="Banerjee S."/>
        </authorList>
    </citation>
    <scope>NUCLEOTIDE SEQUENCE [LARGE SCALE GENOMIC DNA]</scope>
    <source>
        <strain evidence="2 8">HS-06-05</strain>
    </source>
</reference>
<evidence type="ECO:0000313" key="5">
    <source>
        <dbReference type="EMBL" id="NMU83581.1"/>
    </source>
</evidence>
<dbReference type="EMBL" id="JABCLB010001107">
    <property type="protein sequence ID" value="NMU83581.1"/>
    <property type="molecule type" value="Genomic_DNA"/>
</dbReference>
<dbReference type="RefSeq" id="WP_015313304.1">
    <property type="nucleotide sequence ID" value="NZ_CABMHD010000003.1"/>
</dbReference>
<gene>
    <name evidence="4" type="primary">tssE</name>
    <name evidence="2" type="ORF">ACX05_13425</name>
    <name evidence="6" type="ORF">FVP01_04330</name>
    <name evidence="5" type="ORF">HKB16_11820</name>
    <name evidence="4" type="ORF">HKB21_11500</name>
    <name evidence="7" type="ORF">M5598_22550</name>
    <name evidence="3" type="ORF">QX249_03620</name>
</gene>
<evidence type="ECO:0000313" key="2">
    <source>
        <dbReference type="EMBL" id="KOY31514.1"/>
    </source>
</evidence>
<evidence type="ECO:0000313" key="3">
    <source>
        <dbReference type="EMBL" id="MDS1819733.1"/>
    </source>
</evidence>
<proteinExistence type="predicted"/>
<evidence type="ECO:0000313" key="9">
    <source>
        <dbReference type="Proteomes" id="UP000321504"/>
    </source>
</evidence>
<reference evidence="10 11" key="3">
    <citation type="submission" date="2020-04" db="EMBL/GenBank/DDBJ databases">
        <title>Whole-genome sequencing of Vibrio spp. from China reveals different genetic environments of blaCTX-M-14 among diverse lineages.</title>
        <authorList>
            <person name="Zheng Z."/>
            <person name="Ye L."/>
            <person name="Chen S."/>
        </authorList>
    </citation>
    <scope>NUCLEOTIDE SEQUENCE [LARGE SCALE GENOMIC DNA]</scope>
    <source>
        <strain evidence="5 10">Vb0551</strain>
        <strain evidence="4 11">Vb0574</strain>
    </source>
</reference>
<dbReference type="Pfam" id="PF04965">
    <property type="entry name" value="GPW_gp25"/>
    <property type="match status" value="1"/>
</dbReference>
<dbReference type="PANTHER" id="PTHR38595:SF1">
    <property type="entry name" value="TYPE VI SECRETION SYSTEM COMPONENT TSSE1"/>
    <property type="match status" value="1"/>
</dbReference>
<dbReference type="NCBIfam" id="TIGR03357">
    <property type="entry name" value="VI_zyme"/>
    <property type="match status" value="1"/>
</dbReference>